<dbReference type="InterPro" id="IPR002182">
    <property type="entry name" value="NB-ARC"/>
</dbReference>
<reference evidence="2 3" key="1">
    <citation type="journal article" date="2024" name="IMA Fungus">
        <title>Apiospora arundinis, a panoply of carbohydrate-active enzymes and secondary metabolites.</title>
        <authorList>
            <person name="Sorensen T."/>
            <person name="Petersen C."/>
            <person name="Muurmann A.T."/>
            <person name="Christiansen J.V."/>
            <person name="Brundto M.L."/>
            <person name="Overgaard C.K."/>
            <person name="Boysen A.T."/>
            <person name="Wollenberg R.D."/>
            <person name="Larsen T.O."/>
            <person name="Sorensen J.L."/>
            <person name="Nielsen K.L."/>
            <person name="Sondergaard T.E."/>
        </authorList>
    </citation>
    <scope>NUCLEOTIDE SEQUENCE [LARGE SCALE GENOMIC DNA]</scope>
    <source>
        <strain evidence="2 3">AAU 773</strain>
    </source>
</reference>
<organism evidence="2 3">
    <name type="scientific">Apiospora arundinis</name>
    <dbReference type="NCBI Taxonomy" id="335852"/>
    <lineage>
        <taxon>Eukaryota</taxon>
        <taxon>Fungi</taxon>
        <taxon>Dikarya</taxon>
        <taxon>Ascomycota</taxon>
        <taxon>Pezizomycotina</taxon>
        <taxon>Sordariomycetes</taxon>
        <taxon>Xylariomycetidae</taxon>
        <taxon>Amphisphaeriales</taxon>
        <taxon>Apiosporaceae</taxon>
        <taxon>Apiospora</taxon>
    </lineage>
</organism>
<evidence type="ECO:0000313" key="2">
    <source>
        <dbReference type="EMBL" id="KAK8869360.1"/>
    </source>
</evidence>
<evidence type="ECO:0000313" key="3">
    <source>
        <dbReference type="Proteomes" id="UP001390339"/>
    </source>
</evidence>
<gene>
    <name evidence="2" type="ORF">PGQ11_007938</name>
</gene>
<sequence length="174" mass="19698">MRRSLSSDGSRRVVVLHGLGGIGKTQIAVTYAKRYRDEYSAIFWFNIKDEASIQQSFIKVARQIMQQYPDASLLSALGKQQSHEETIEAVKAWLSLPNNTRWLLVYDNFDNPRLTNSAEDAGINIRQFLPTAYQGSIIITTRSSRVDLGYMIRIRKLVSIENSLEILSKTSGVL</sequence>
<dbReference type="Proteomes" id="UP001390339">
    <property type="component" value="Unassembled WGS sequence"/>
</dbReference>
<accession>A0ABR2IWX9</accession>
<proteinExistence type="predicted"/>
<dbReference type="InterPro" id="IPR027417">
    <property type="entry name" value="P-loop_NTPase"/>
</dbReference>
<dbReference type="PANTHER" id="PTHR35205:SF1">
    <property type="entry name" value="ZU5 DOMAIN-CONTAINING PROTEIN"/>
    <property type="match status" value="1"/>
</dbReference>
<feature type="domain" description="NB-ARC" evidence="1">
    <location>
        <begin position="4"/>
        <end position="169"/>
    </location>
</feature>
<protein>
    <submittedName>
        <fullName evidence="2">Kinesin light chain</fullName>
    </submittedName>
</protein>
<dbReference type="PANTHER" id="PTHR35205">
    <property type="entry name" value="NB-ARC AND TPR DOMAIN PROTEIN"/>
    <property type="match status" value="1"/>
</dbReference>
<dbReference type="SUPFAM" id="SSF52540">
    <property type="entry name" value="P-loop containing nucleoside triphosphate hydrolases"/>
    <property type="match status" value="1"/>
</dbReference>
<dbReference type="EMBL" id="JAPCWZ010000004">
    <property type="protein sequence ID" value="KAK8869360.1"/>
    <property type="molecule type" value="Genomic_DNA"/>
</dbReference>
<keyword evidence="3" id="KW-1185">Reference proteome</keyword>
<dbReference type="Gene3D" id="3.40.50.300">
    <property type="entry name" value="P-loop containing nucleotide triphosphate hydrolases"/>
    <property type="match status" value="1"/>
</dbReference>
<name>A0ABR2IWX9_9PEZI</name>
<evidence type="ECO:0000259" key="1">
    <source>
        <dbReference type="Pfam" id="PF00931"/>
    </source>
</evidence>
<comment type="caution">
    <text evidence="2">The sequence shown here is derived from an EMBL/GenBank/DDBJ whole genome shotgun (WGS) entry which is preliminary data.</text>
</comment>
<dbReference type="Pfam" id="PF00931">
    <property type="entry name" value="NB-ARC"/>
    <property type="match status" value="1"/>
</dbReference>